<dbReference type="EMBL" id="EQ973789">
    <property type="protein sequence ID" value="EEF47345.1"/>
    <property type="molecule type" value="Genomic_DNA"/>
</dbReference>
<dbReference type="OrthoDB" id="677315at2759"/>
<accession>B9RM22</accession>
<protein>
    <recommendedName>
        <fullName evidence="3">KANL2-like probable zinc-finger domain-containing protein</fullName>
    </recommendedName>
</protein>
<dbReference type="InterPro" id="IPR026316">
    <property type="entry name" value="NSL2"/>
</dbReference>
<dbReference type="GO" id="GO:0005634">
    <property type="term" value="C:nucleus"/>
    <property type="evidence" value="ECO:0007669"/>
    <property type="project" value="UniProtKB-SubCell"/>
</dbReference>
<evidence type="ECO:0000313" key="4">
    <source>
        <dbReference type="EMBL" id="EEF47345.1"/>
    </source>
</evidence>
<keyword evidence="2" id="KW-0539">Nucleus</keyword>
<dbReference type="Proteomes" id="UP000008311">
    <property type="component" value="Unassembled WGS sequence"/>
</dbReference>
<keyword evidence="5" id="KW-1185">Reference proteome</keyword>
<dbReference type="InterPro" id="IPR025927">
    <property type="entry name" value="Znf_KANL2-like"/>
</dbReference>
<organism evidence="4 5">
    <name type="scientific">Ricinus communis</name>
    <name type="common">Castor bean</name>
    <dbReference type="NCBI Taxonomy" id="3988"/>
    <lineage>
        <taxon>Eukaryota</taxon>
        <taxon>Viridiplantae</taxon>
        <taxon>Streptophyta</taxon>
        <taxon>Embryophyta</taxon>
        <taxon>Tracheophyta</taxon>
        <taxon>Spermatophyta</taxon>
        <taxon>Magnoliopsida</taxon>
        <taxon>eudicotyledons</taxon>
        <taxon>Gunneridae</taxon>
        <taxon>Pentapetalae</taxon>
        <taxon>rosids</taxon>
        <taxon>fabids</taxon>
        <taxon>Malpighiales</taxon>
        <taxon>Euphorbiaceae</taxon>
        <taxon>Acalyphoideae</taxon>
        <taxon>Acalypheae</taxon>
        <taxon>Ricinus</taxon>
    </lineage>
</organism>
<evidence type="ECO:0000259" key="3">
    <source>
        <dbReference type="Pfam" id="PF13891"/>
    </source>
</evidence>
<dbReference type="PANTHER" id="PTHR13453">
    <property type="entry name" value="KAT8 REGULATORY NSL COMPLEX SUBUNIT 2"/>
    <property type="match status" value="1"/>
</dbReference>
<comment type="subcellular location">
    <subcellularLocation>
        <location evidence="1">Nucleus</location>
    </subcellularLocation>
</comment>
<dbReference type="eggNOG" id="ENOG502RXKY">
    <property type="taxonomic scope" value="Eukaryota"/>
</dbReference>
<evidence type="ECO:0000256" key="1">
    <source>
        <dbReference type="ARBA" id="ARBA00004123"/>
    </source>
</evidence>
<name>B9RM22_RICCO</name>
<dbReference type="OMA" id="KYCHAHI"/>
<dbReference type="GO" id="GO:0044545">
    <property type="term" value="C:NSL complex"/>
    <property type="evidence" value="ECO:0000318"/>
    <property type="project" value="GO_Central"/>
</dbReference>
<dbReference type="PANTHER" id="PTHR13453:SF7">
    <property type="entry name" value="KAT8 REGULATORY NSL COMPLEX SUBUNIT 2"/>
    <property type="match status" value="1"/>
</dbReference>
<dbReference type="AlphaFoldDB" id="B9RM22"/>
<dbReference type="STRING" id="3988.B9RM22"/>
<dbReference type="Pfam" id="PF13891">
    <property type="entry name" value="zf-C3HC3H_KANSL2"/>
    <property type="match status" value="1"/>
</dbReference>
<sequence>MASAPPQPPPEPITIDGSSIDAALSLSSHLSHEELMARRSRRVKQLAKIYRAHYWALMEELKSKYKEYYWKYGKSPFKEDDKKRKRDLIDNKDTSFNGASELNGKLGFQEDGEDEGIRKCSVAGCKATPMALTKFCQPHILLDPKQKLYKGCTFVIKSAPARHLLCGKPILRSTVPALCPTHFQKAEIYAARALRKAGLNVSSPSKVAPKFHVIVREFVRQIQTKRRAAHKENAAKVQTNEEKTS</sequence>
<evidence type="ECO:0000256" key="2">
    <source>
        <dbReference type="ARBA" id="ARBA00023242"/>
    </source>
</evidence>
<gene>
    <name evidence="4" type="ORF">RCOM_1077220</name>
</gene>
<evidence type="ECO:0000313" key="5">
    <source>
        <dbReference type="Proteomes" id="UP000008311"/>
    </source>
</evidence>
<proteinExistence type="predicted"/>
<feature type="domain" description="KANL2-like probable zinc-finger" evidence="3">
    <location>
        <begin position="120"/>
        <end position="183"/>
    </location>
</feature>
<dbReference type="InParanoid" id="B9RM22"/>
<reference evidence="5" key="1">
    <citation type="journal article" date="2010" name="Nat. Biotechnol.">
        <title>Draft genome sequence of the oilseed species Ricinus communis.</title>
        <authorList>
            <person name="Chan A.P."/>
            <person name="Crabtree J."/>
            <person name="Zhao Q."/>
            <person name="Lorenzi H."/>
            <person name="Orvis J."/>
            <person name="Puiu D."/>
            <person name="Melake-Berhan A."/>
            <person name="Jones K.M."/>
            <person name="Redman J."/>
            <person name="Chen G."/>
            <person name="Cahoon E.B."/>
            <person name="Gedil M."/>
            <person name="Stanke M."/>
            <person name="Haas B.J."/>
            <person name="Wortman J.R."/>
            <person name="Fraser-Liggett C.M."/>
            <person name="Ravel J."/>
            <person name="Rabinowicz P.D."/>
        </authorList>
    </citation>
    <scope>NUCLEOTIDE SEQUENCE [LARGE SCALE GENOMIC DNA]</scope>
    <source>
        <strain evidence="5">cv. Hale</strain>
    </source>
</reference>